<dbReference type="OrthoDB" id="10251508at2759"/>
<feature type="domain" description="FIST" evidence="1">
    <location>
        <begin position="150"/>
        <end position="305"/>
    </location>
</feature>
<evidence type="ECO:0000313" key="2">
    <source>
        <dbReference type="EMBL" id="RKP10961.1"/>
    </source>
</evidence>
<dbReference type="AlphaFoldDB" id="A0A4P9XZ12"/>
<keyword evidence="3" id="KW-1185">Reference proteome</keyword>
<reference evidence="3" key="1">
    <citation type="journal article" date="2018" name="Nat. Microbiol.">
        <title>Leveraging single-cell genomics to expand the fungal tree of life.</title>
        <authorList>
            <person name="Ahrendt S.R."/>
            <person name="Quandt C.A."/>
            <person name="Ciobanu D."/>
            <person name="Clum A."/>
            <person name="Salamov A."/>
            <person name="Andreopoulos B."/>
            <person name="Cheng J.F."/>
            <person name="Woyke T."/>
            <person name="Pelin A."/>
            <person name="Henrissat B."/>
            <person name="Reynolds N.K."/>
            <person name="Benny G.L."/>
            <person name="Smith M.E."/>
            <person name="James T.Y."/>
            <person name="Grigoriev I.V."/>
        </authorList>
    </citation>
    <scope>NUCLEOTIDE SEQUENCE [LARGE SCALE GENOMIC DNA]</scope>
    <source>
        <strain evidence="3">RSA 1356</strain>
    </source>
</reference>
<dbReference type="Pfam" id="PF08495">
    <property type="entry name" value="FIST"/>
    <property type="match status" value="1"/>
</dbReference>
<dbReference type="InterPro" id="IPR013702">
    <property type="entry name" value="FIST_domain_N"/>
</dbReference>
<dbReference type="EMBL" id="KZ992431">
    <property type="protein sequence ID" value="RKP10961.1"/>
    <property type="molecule type" value="Genomic_DNA"/>
</dbReference>
<protein>
    <recommendedName>
        <fullName evidence="1">FIST domain-containing protein</fullName>
    </recommendedName>
</protein>
<gene>
    <name evidence="2" type="ORF">THASP1DRAFT_27270</name>
</gene>
<dbReference type="Proteomes" id="UP000271241">
    <property type="component" value="Unassembled WGS sequence"/>
</dbReference>
<evidence type="ECO:0000313" key="3">
    <source>
        <dbReference type="Proteomes" id="UP000271241"/>
    </source>
</evidence>
<sequence>MTRIQPIATEADARVLWMVYAAKGYSDEELRMLPQWFTHTVSAEASTAPMMLGCVADLVNGRSTALAVARLAFSRECHLHPFHVPASRMPPRRAKSVGRWPALSAATMAHGRGYGANVGAGPGAISAATAATHWSPADFRTVTRAPVAHSAMPAELNEVRLRVGDDETEPTYASVTDGHQYAEQMTTAPDVVLLATDTEPYALAEALQEQYPETALLGTIAASTPFVTGLPYTIYFNGKTLQDGAAGVAIRGMSTKQSTHFAEEHCAISVGQLSASRSFARLSPLGNAMRITRCRGNVIVDLDGKSAAGMLLAYHQAQAKSKQDSAPTLAPEYYLGVYSSSTLVNESLACQPENARLVARVISGDPSRGHLAVDTLCDLADGEIIQFFARVHDAAPLPARTTTPSPFLQFEALPQDVATAAPSDSGEQSAQFALPVVASENGVIMASSAPNATATEAWQLMESRQMYPHPWKALRDSLHHSFTTTGAAADSAAPPDRDAELGQLTASAAGPVDEEMGAVTAQLVPDALPKRKTPKVLLTEQTMPARQQDIEKALKHERDLELREELLKMFLADSDLWSVVDL</sequence>
<name>A0A4P9XZ12_9FUNG</name>
<evidence type="ECO:0000259" key="1">
    <source>
        <dbReference type="Pfam" id="PF08495"/>
    </source>
</evidence>
<organism evidence="2 3">
    <name type="scientific">Thamnocephalis sphaerospora</name>
    <dbReference type="NCBI Taxonomy" id="78915"/>
    <lineage>
        <taxon>Eukaryota</taxon>
        <taxon>Fungi</taxon>
        <taxon>Fungi incertae sedis</taxon>
        <taxon>Zoopagomycota</taxon>
        <taxon>Zoopagomycotina</taxon>
        <taxon>Zoopagomycetes</taxon>
        <taxon>Zoopagales</taxon>
        <taxon>Sigmoideomycetaceae</taxon>
        <taxon>Thamnocephalis</taxon>
    </lineage>
</organism>
<accession>A0A4P9XZ12</accession>
<proteinExistence type="predicted"/>